<organism evidence="15 16">
    <name type="scientific">Candidatus Desulfobacillus denitrificans</name>
    <dbReference type="NCBI Taxonomy" id="2608985"/>
    <lineage>
        <taxon>Bacteria</taxon>
        <taxon>Pseudomonadati</taxon>
        <taxon>Pseudomonadota</taxon>
        <taxon>Betaproteobacteria</taxon>
        <taxon>Candidatus Desulfobacillus</taxon>
    </lineage>
</organism>
<dbReference type="PANTHER" id="PTHR30562:SF10">
    <property type="entry name" value="EXCINUCLEASE CHO"/>
    <property type="match status" value="1"/>
</dbReference>
<feature type="domain" description="GIY-YIG" evidence="14">
    <location>
        <begin position="200"/>
        <end position="278"/>
    </location>
</feature>
<keyword evidence="3" id="KW-0228">DNA excision</keyword>
<dbReference type="CDD" id="cd06127">
    <property type="entry name" value="DEDDh"/>
    <property type="match status" value="1"/>
</dbReference>
<dbReference type="InterPro" id="IPR035901">
    <property type="entry name" value="GIY-YIG_endonuc_sf"/>
</dbReference>
<dbReference type="SMART" id="SM00465">
    <property type="entry name" value="GIYc"/>
    <property type="match status" value="1"/>
</dbReference>
<evidence type="ECO:0000256" key="5">
    <source>
        <dbReference type="ARBA" id="ARBA00022881"/>
    </source>
</evidence>
<evidence type="ECO:0000313" key="16">
    <source>
        <dbReference type="Proteomes" id="UP000662914"/>
    </source>
</evidence>
<evidence type="ECO:0000256" key="7">
    <source>
        <dbReference type="ARBA" id="ARBA00023236"/>
    </source>
</evidence>
<reference evidence="15" key="1">
    <citation type="journal article" name="DNA Res.">
        <title>The physiological potential of anammox bacteria as revealed by their core genome structure.</title>
        <authorList>
            <person name="Okubo T."/>
            <person name="Toyoda A."/>
            <person name="Fukuhara K."/>
            <person name="Uchiyama I."/>
            <person name="Harigaya Y."/>
            <person name="Kuroiwa M."/>
            <person name="Suzuki T."/>
            <person name="Murakami Y."/>
            <person name="Suwa Y."/>
            <person name="Takami H."/>
        </authorList>
    </citation>
    <scope>NUCLEOTIDE SEQUENCE</scope>
    <source>
        <strain evidence="15">317325-3</strain>
    </source>
</reference>
<comment type="function">
    <text evidence="8">DNA polymerase III is a complex, multichain enzyme responsible for most of the replicative synthesis in bacteria. The epsilon subunit contain the editing function and is a proofreading 3'-5' exonuclease.</text>
</comment>
<dbReference type="SUPFAM" id="SSF53098">
    <property type="entry name" value="Ribonuclease H-like"/>
    <property type="match status" value="1"/>
</dbReference>
<protein>
    <recommendedName>
        <fullName evidence="10">Excinuclease cho</fullName>
        <ecNumber evidence="1">2.7.7.7</ecNumber>
    </recommendedName>
    <alternativeName>
        <fullName evidence="12">Endonuclease cho</fullName>
    </alternativeName>
    <alternativeName>
        <fullName evidence="11">UvrC homolog protein</fullName>
    </alternativeName>
</protein>
<comment type="catalytic activity">
    <reaction evidence="13">
        <text>DNA(n) + a 2'-deoxyribonucleoside 5'-triphosphate = DNA(n+1) + diphosphate</text>
        <dbReference type="Rhea" id="RHEA:22508"/>
        <dbReference type="Rhea" id="RHEA-COMP:17339"/>
        <dbReference type="Rhea" id="RHEA-COMP:17340"/>
        <dbReference type="ChEBI" id="CHEBI:33019"/>
        <dbReference type="ChEBI" id="CHEBI:61560"/>
        <dbReference type="ChEBI" id="CHEBI:173112"/>
        <dbReference type="EC" id="2.7.7.7"/>
    </reaction>
</comment>
<comment type="subunit">
    <text evidence="9">DNA polymerase III contains a core (composed of alpha, epsilon and theta chains) that associates with a tau subunit. This core dimerizes to form the POLIII' complex. PolIII' associates with the gamma complex (composed of gamma, delta, delta', psi and chi chains) and with the beta chain to form the complete DNA polymerase III complex.</text>
</comment>
<dbReference type="GO" id="GO:0009380">
    <property type="term" value="C:excinuclease repair complex"/>
    <property type="evidence" value="ECO:0007669"/>
    <property type="project" value="TreeGrafter"/>
</dbReference>
<evidence type="ECO:0000256" key="1">
    <source>
        <dbReference type="ARBA" id="ARBA00012417"/>
    </source>
</evidence>
<dbReference type="SMART" id="SM00479">
    <property type="entry name" value="EXOIII"/>
    <property type="match status" value="1"/>
</dbReference>
<dbReference type="NCBIfam" id="TIGR00573">
    <property type="entry name" value="dnaq"/>
    <property type="match status" value="1"/>
</dbReference>
<dbReference type="EC" id="2.7.7.7" evidence="1"/>
<evidence type="ECO:0000256" key="10">
    <source>
        <dbReference type="ARBA" id="ARBA00040756"/>
    </source>
</evidence>
<dbReference type="GO" id="GO:0003887">
    <property type="term" value="F:DNA-directed DNA polymerase activity"/>
    <property type="evidence" value="ECO:0007669"/>
    <property type="project" value="UniProtKB-EC"/>
</dbReference>
<keyword evidence="7" id="KW-0742">SOS response</keyword>
<dbReference type="Gene3D" id="3.30.420.10">
    <property type="entry name" value="Ribonuclease H-like superfamily/Ribonuclease H"/>
    <property type="match status" value="1"/>
</dbReference>
<keyword evidence="6" id="KW-0234">DNA repair</keyword>
<dbReference type="FunFam" id="3.30.420.10:FF:000045">
    <property type="entry name" value="3'-5' exonuclease DinG"/>
    <property type="match status" value="1"/>
</dbReference>
<dbReference type="Pfam" id="PF00929">
    <property type="entry name" value="RNase_T"/>
    <property type="match status" value="1"/>
</dbReference>
<dbReference type="GO" id="GO:0006260">
    <property type="term" value="P:DNA replication"/>
    <property type="evidence" value="ECO:0007669"/>
    <property type="project" value="InterPro"/>
</dbReference>
<evidence type="ECO:0000313" key="15">
    <source>
        <dbReference type="EMBL" id="BBO19404.1"/>
    </source>
</evidence>
<dbReference type="InterPro" id="IPR000305">
    <property type="entry name" value="GIY-YIG_endonuc"/>
</dbReference>
<sequence>MLDSPLVFVDLETTGANPAHDRIIEVGIVKVSGGRLDYEWSTLVDPGASIPPMIQGFTGITNDMVRGAPSFADIADEVFSRIEGSVFVAHNARFDYGFLKNEFKRLERAFQPRVLCTVKLSRALYPEHHRHGLDALIARHDLGCDARHRALGDARVLWDFVQLVHAEKPPEAIRAALKKAMKSPSLPSGLEATAVDAVPESPGVYIFHGENELPLYIGKAVNMRLRVQSHFAADHSAGRAMRLARETRRIEWIETAGELGALLLEARLIKARQPVHNRHLRKNDDLCAFRLVEGGEVALERVPLAGAPAEELGELYGQFKSTREAHNTLRELAAEHGLCLKRLGLEQGKGPCFNHQIRRCGGFCVGKESAERHDLRLKAALAVLKLRAWPFAGRIAVRERDEASGRCEWHLFEHWCYLGTASSEAELHEAAEARTDAAFDLDAYRILRRALERRVDILKLERHE</sequence>
<dbReference type="InterPro" id="IPR006054">
    <property type="entry name" value="DnaQ"/>
</dbReference>
<dbReference type="Gene3D" id="3.40.1440.10">
    <property type="entry name" value="GIY-YIG endonuclease"/>
    <property type="match status" value="1"/>
</dbReference>
<evidence type="ECO:0000256" key="6">
    <source>
        <dbReference type="ARBA" id="ARBA00023204"/>
    </source>
</evidence>
<dbReference type="InterPro" id="IPR013520">
    <property type="entry name" value="Ribonucl_H"/>
</dbReference>
<dbReference type="GO" id="GO:0004527">
    <property type="term" value="F:exonuclease activity"/>
    <property type="evidence" value="ECO:0007669"/>
    <property type="project" value="UniProtKB-ARBA"/>
</dbReference>
<evidence type="ECO:0000256" key="4">
    <source>
        <dbReference type="ARBA" id="ARBA00022801"/>
    </source>
</evidence>
<dbReference type="SUPFAM" id="SSF82771">
    <property type="entry name" value="GIY-YIG endonuclease"/>
    <property type="match status" value="1"/>
</dbReference>
<gene>
    <name evidence="15" type="ORF">DSYM_01030</name>
</gene>
<keyword evidence="2" id="KW-0227">DNA damage</keyword>
<dbReference type="GO" id="GO:0009432">
    <property type="term" value="P:SOS response"/>
    <property type="evidence" value="ECO:0007669"/>
    <property type="project" value="UniProtKB-KW"/>
</dbReference>
<evidence type="ECO:0000256" key="8">
    <source>
        <dbReference type="ARBA" id="ARBA00025483"/>
    </source>
</evidence>
<dbReference type="Proteomes" id="UP000662914">
    <property type="component" value="Chromosome"/>
</dbReference>
<evidence type="ECO:0000256" key="3">
    <source>
        <dbReference type="ARBA" id="ARBA00022769"/>
    </source>
</evidence>
<dbReference type="CDD" id="cd10434">
    <property type="entry name" value="GIY-YIG_UvrC_Cho"/>
    <property type="match status" value="1"/>
</dbReference>
<keyword evidence="5" id="KW-0267">Excision nuclease</keyword>
<dbReference type="InterPro" id="IPR047296">
    <property type="entry name" value="GIY-YIG_UvrC_Cho"/>
</dbReference>
<accession>A0A809S866</accession>
<evidence type="ECO:0000256" key="9">
    <source>
        <dbReference type="ARBA" id="ARBA00026073"/>
    </source>
</evidence>
<dbReference type="InterPro" id="IPR036397">
    <property type="entry name" value="RNaseH_sf"/>
</dbReference>
<proteinExistence type="predicted"/>
<keyword evidence="4" id="KW-0378">Hydrolase</keyword>
<evidence type="ECO:0000256" key="13">
    <source>
        <dbReference type="ARBA" id="ARBA00049244"/>
    </source>
</evidence>
<evidence type="ECO:0000259" key="14">
    <source>
        <dbReference type="PROSITE" id="PS50164"/>
    </source>
</evidence>
<evidence type="ECO:0000256" key="2">
    <source>
        <dbReference type="ARBA" id="ARBA00022763"/>
    </source>
</evidence>
<dbReference type="KEGG" id="ddz:DSYM_01030"/>
<dbReference type="GO" id="GO:0003677">
    <property type="term" value="F:DNA binding"/>
    <property type="evidence" value="ECO:0007669"/>
    <property type="project" value="InterPro"/>
</dbReference>
<evidence type="ECO:0000256" key="12">
    <source>
        <dbReference type="ARBA" id="ARBA00042732"/>
    </source>
</evidence>
<name>A0A809S866_9PROT</name>
<dbReference type="PANTHER" id="PTHR30562">
    <property type="entry name" value="UVRC/OXIDOREDUCTASE"/>
    <property type="match status" value="1"/>
</dbReference>
<dbReference type="AlphaFoldDB" id="A0A809S866"/>
<evidence type="ECO:0000256" key="11">
    <source>
        <dbReference type="ARBA" id="ARBA00042138"/>
    </source>
</evidence>
<dbReference type="InterPro" id="IPR012337">
    <property type="entry name" value="RNaseH-like_sf"/>
</dbReference>
<dbReference type="InterPro" id="IPR050066">
    <property type="entry name" value="UvrABC_protein_C"/>
</dbReference>
<dbReference type="GO" id="GO:0006289">
    <property type="term" value="P:nucleotide-excision repair"/>
    <property type="evidence" value="ECO:0007669"/>
    <property type="project" value="InterPro"/>
</dbReference>
<dbReference type="PROSITE" id="PS50164">
    <property type="entry name" value="GIY_YIG"/>
    <property type="match status" value="1"/>
</dbReference>
<dbReference type="EMBL" id="AP021857">
    <property type="protein sequence ID" value="BBO19404.1"/>
    <property type="molecule type" value="Genomic_DNA"/>
</dbReference>